<dbReference type="CDD" id="cd00472">
    <property type="entry name" value="Ribosomal_L24e_L24"/>
    <property type="match status" value="1"/>
</dbReference>
<dbReference type="GO" id="GO:0002181">
    <property type="term" value="P:cytoplasmic translation"/>
    <property type="evidence" value="ECO:0007669"/>
    <property type="project" value="TreeGrafter"/>
</dbReference>
<accession>A0AAE1NH95</accession>
<comment type="similarity">
    <text evidence="1">Belongs to the eukaryotic ribosomal protein eL24 family.</text>
</comment>
<evidence type="ECO:0000256" key="3">
    <source>
        <dbReference type="ARBA" id="ARBA00023274"/>
    </source>
</evidence>
<evidence type="ECO:0000256" key="1">
    <source>
        <dbReference type="ARBA" id="ARBA00005647"/>
    </source>
</evidence>
<keyword evidence="9" id="KW-1185">Reference proteome</keyword>
<dbReference type="SMART" id="SM00746">
    <property type="entry name" value="TRASH"/>
    <property type="match status" value="1"/>
</dbReference>
<dbReference type="InterPro" id="IPR056366">
    <property type="entry name" value="Ribosomal_eL24"/>
</dbReference>
<dbReference type="GO" id="GO:0003729">
    <property type="term" value="F:mRNA binding"/>
    <property type="evidence" value="ECO:0007669"/>
    <property type="project" value="TreeGrafter"/>
</dbReference>
<dbReference type="GO" id="GO:0003735">
    <property type="term" value="F:structural constituent of ribosome"/>
    <property type="evidence" value="ECO:0007669"/>
    <property type="project" value="InterPro"/>
</dbReference>
<protein>
    <recommendedName>
        <fullName evidence="4">Large ribosomal subunit protein eL24</fullName>
    </recommendedName>
    <alternativeName>
        <fullName evidence="5">60S ribosomal protein L24</fullName>
    </alternativeName>
</protein>
<evidence type="ECO:0000256" key="4">
    <source>
        <dbReference type="ARBA" id="ARBA00040612"/>
    </source>
</evidence>
<dbReference type="GO" id="GO:0022625">
    <property type="term" value="C:cytosolic large ribosomal subunit"/>
    <property type="evidence" value="ECO:0007669"/>
    <property type="project" value="TreeGrafter"/>
</dbReference>
<dbReference type="Pfam" id="PF01246">
    <property type="entry name" value="Ribosomal_L24e"/>
    <property type="match status" value="1"/>
</dbReference>
<evidence type="ECO:0000259" key="7">
    <source>
        <dbReference type="SMART" id="SM00746"/>
    </source>
</evidence>
<reference evidence="8" key="1">
    <citation type="submission" date="2023-11" db="EMBL/GenBank/DDBJ databases">
        <title>Genome assemblies of two species of porcelain crab, Petrolisthes cinctipes and Petrolisthes manimaculis (Anomura: Porcellanidae).</title>
        <authorList>
            <person name="Angst P."/>
        </authorList>
    </citation>
    <scope>NUCLEOTIDE SEQUENCE</scope>
    <source>
        <strain evidence="8">PB745_02</strain>
        <tissue evidence="8">Gill</tissue>
    </source>
</reference>
<sequence length="201" mass="22711">MKLQLCNFSGYKIQPGHGKTMVRTDGKTFMFMNKKCEHSFLMKRNPREVRWTMLYRRIHKKGIEEEITKKRTRRIQKFTRAIVGASLTDIMAKRNMKPEVRKAQREQAIRAAKEKNRAAKASKKASAPAPSKSAKKGTQKAPKLPRSGRPGHGELLWVAGDVIEDSVICSSQPGCCKSFKLVYGSRTTTQDSEAVLKISVM</sequence>
<evidence type="ECO:0000313" key="8">
    <source>
        <dbReference type="EMBL" id="KAK4289376.1"/>
    </source>
</evidence>
<dbReference type="EMBL" id="JAWZYT010005882">
    <property type="protein sequence ID" value="KAK4289376.1"/>
    <property type="molecule type" value="Genomic_DNA"/>
</dbReference>
<dbReference type="Gene3D" id="6.10.250.1270">
    <property type="match status" value="1"/>
</dbReference>
<dbReference type="SUPFAM" id="SSF57716">
    <property type="entry name" value="Glucocorticoid receptor-like (DNA-binding domain)"/>
    <property type="match status" value="1"/>
</dbReference>
<feature type="region of interest" description="Disordered" evidence="6">
    <location>
        <begin position="111"/>
        <end position="151"/>
    </location>
</feature>
<dbReference type="Gene3D" id="2.30.170.20">
    <property type="entry name" value="Ribosomal protein L24e"/>
    <property type="match status" value="1"/>
</dbReference>
<dbReference type="AlphaFoldDB" id="A0AAE1NH95"/>
<feature type="domain" description="TRASH" evidence="7">
    <location>
        <begin position="6"/>
        <end position="44"/>
    </location>
</feature>
<dbReference type="InterPro" id="IPR011017">
    <property type="entry name" value="TRASH_dom"/>
</dbReference>
<evidence type="ECO:0000313" key="9">
    <source>
        <dbReference type="Proteomes" id="UP001292094"/>
    </source>
</evidence>
<keyword evidence="2" id="KW-0689">Ribosomal protein</keyword>
<dbReference type="InterPro" id="IPR000988">
    <property type="entry name" value="Ribosomal_eL24-rel_N"/>
</dbReference>
<dbReference type="PANTHER" id="PTHR10792:SF1">
    <property type="entry name" value="RIBOSOMAL PROTEIN L24"/>
    <property type="match status" value="1"/>
</dbReference>
<evidence type="ECO:0000256" key="2">
    <source>
        <dbReference type="ARBA" id="ARBA00022980"/>
    </source>
</evidence>
<dbReference type="InterPro" id="IPR038630">
    <property type="entry name" value="L24e/L24_sf"/>
</dbReference>
<evidence type="ECO:0000256" key="6">
    <source>
        <dbReference type="SAM" id="MobiDB-lite"/>
    </source>
</evidence>
<evidence type="ECO:0000256" key="5">
    <source>
        <dbReference type="ARBA" id="ARBA00041213"/>
    </source>
</evidence>
<dbReference type="PANTHER" id="PTHR10792">
    <property type="entry name" value="60S RIBOSOMAL PROTEIN L24"/>
    <property type="match status" value="1"/>
</dbReference>
<dbReference type="Proteomes" id="UP001292094">
    <property type="component" value="Unassembled WGS sequence"/>
</dbReference>
<keyword evidence="3" id="KW-0687">Ribonucleoprotein</keyword>
<organism evidence="8 9">
    <name type="scientific">Petrolisthes manimaculis</name>
    <dbReference type="NCBI Taxonomy" id="1843537"/>
    <lineage>
        <taxon>Eukaryota</taxon>
        <taxon>Metazoa</taxon>
        <taxon>Ecdysozoa</taxon>
        <taxon>Arthropoda</taxon>
        <taxon>Crustacea</taxon>
        <taxon>Multicrustacea</taxon>
        <taxon>Malacostraca</taxon>
        <taxon>Eumalacostraca</taxon>
        <taxon>Eucarida</taxon>
        <taxon>Decapoda</taxon>
        <taxon>Pleocyemata</taxon>
        <taxon>Anomura</taxon>
        <taxon>Galatheoidea</taxon>
        <taxon>Porcellanidae</taxon>
        <taxon>Petrolisthes</taxon>
    </lineage>
</organism>
<gene>
    <name evidence="8" type="ORF">Pmani_037644</name>
</gene>
<dbReference type="FunFam" id="2.30.170.20:FF:000002">
    <property type="entry name" value="60S ribosomal protein L24"/>
    <property type="match status" value="1"/>
</dbReference>
<proteinExistence type="inferred from homology"/>
<name>A0AAE1NH95_9EUCA</name>
<comment type="caution">
    <text evidence="8">The sequence shown here is derived from an EMBL/GenBank/DDBJ whole genome shotgun (WGS) entry which is preliminary data.</text>
</comment>